<evidence type="ECO:0000256" key="2">
    <source>
        <dbReference type="ARBA" id="ARBA00022737"/>
    </source>
</evidence>
<dbReference type="InterPro" id="IPR001680">
    <property type="entry name" value="WD40_rpt"/>
</dbReference>
<dbReference type="PANTHER" id="PTHR22847">
    <property type="entry name" value="WD40 REPEAT PROTEIN"/>
    <property type="match status" value="1"/>
</dbReference>
<dbReference type="GO" id="GO:1990234">
    <property type="term" value="C:transferase complex"/>
    <property type="evidence" value="ECO:0007669"/>
    <property type="project" value="UniProtKB-ARBA"/>
</dbReference>
<dbReference type="InterPro" id="IPR015943">
    <property type="entry name" value="WD40/YVTN_repeat-like_dom_sf"/>
</dbReference>
<dbReference type="OrthoDB" id="6262491at2759"/>
<evidence type="ECO:0000313" key="5">
    <source>
        <dbReference type="EMBL" id="KDR81442.1"/>
    </source>
</evidence>
<keyword evidence="2" id="KW-0677">Repeat</keyword>
<dbReference type="InterPro" id="IPR019775">
    <property type="entry name" value="WD40_repeat_CS"/>
</dbReference>
<organism evidence="5 6">
    <name type="scientific">Galerina marginata (strain CBS 339.88)</name>
    <dbReference type="NCBI Taxonomy" id="685588"/>
    <lineage>
        <taxon>Eukaryota</taxon>
        <taxon>Fungi</taxon>
        <taxon>Dikarya</taxon>
        <taxon>Basidiomycota</taxon>
        <taxon>Agaricomycotina</taxon>
        <taxon>Agaricomycetes</taxon>
        <taxon>Agaricomycetidae</taxon>
        <taxon>Agaricales</taxon>
        <taxon>Agaricineae</taxon>
        <taxon>Strophariaceae</taxon>
        <taxon>Galerina</taxon>
    </lineage>
</organism>
<dbReference type="InterPro" id="IPR020472">
    <property type="entry name" value="WD40_PAC1"/>
</dbReference>
<dbReference type="Proteomes" id="UP000027222">
    <property type="component" value="Unassembled WGS sequence"/>
</dbReference>
<dbReference type="Gene3D" id="2.130.10.10">
    <property type="entry name" value="YVTN repeat-like/Quinoprotein amine dehydrogenase"/>
    <property type="match status" value="2"/>
</dbReference>
<dbReference type="PROSITE" id="PS50082">
    <property type="entry name" value="WD_REPEATS_2"/>
    <property type="match status" value="2"/>
</dbReference>
<feature type="repeat" description="WD" evidence="3">
    <location>
        <begin position="72"/>
        <end position="119"/>
    </location>
</feature>
<sequence>MSTDNFIVTEAQLAIEQARKVKAERTKTLGEPIELPGKALAIEIKDGVAWIAENTTVVRKLDLQSGKTLQLYKGHTGPVTSLAFCDRIPGSGDKEILITGSWDNSIRLWDTVTKEQISCTPNAHADFVKSFHVFPTLRLLVSGSSDKIVRFWDISQPESPDPLRNIGSISSHTRPVECLDGQPLSDHSAILFTGDTMGIIKAWDLQKDSGPSARWTAALKDTIDHHRTRINELIYANGELWTASADDTVRVLPDKLPDSTEKTKAPKPLTHPVAVRAILPLSLTDIGEPYLITAAGDVLRTYDISELDEPELLGEVDAHWHDIIAIRLWMRKSIGEDGKTRIEPWIVTASLDKTIRKWKLSELLNPPPPPKNIQDPLPDPKPASLSTLTDEEERELAELMEDI</sequence>
<keyword evidence="1 3" id="KW-0853">WD repeat</keyword>
<dbReference type="PROSITE" id="PS50294">
    <property type="entry name" value="WD_REPEATS_REGION"/>
    <property type="match status" value="2"/>
</dbReference>
<dbReference type="Pfam" id="PF00400">
    <property type="entry name" value="WD40"/>
    <property type="match status" value="2"/>
</dbReference>
<dbReference type="SUPFAM" id="SSF50978">
    <property type="entry name" value="WD40 repeat-like"/>
    <property type="match status" value="1"/>
</dbReference>
<feature type="compositionally biased region" description="Pro residues" evidence="4">
    <location>
        <begin position="365"/>
        <end position="381"/>
    </location>
</feature>
<proteinExistence type="predicted"/>
<dbReference type="PRINTS" id="PR00320">
    <property type="entry name" value="GPROTEINBRPT"/>
</dbReference>
<keyword evidence="6" id="KW-1185">Reference proteome</keyword>
<dbReference type="STRING" id="685588.A0A067TGK2"/>
<evidence type="ECO:0000256" key="3">
    <source>
        <dbReference type="PROSITE-ProRule" id="PRU00221"/>
    </source>
</evidence>
<dbReference type="EMBL" id="KL142370">
    <property type="protein sequence ID" value="KDR81442.1"/>
    <property type="molecule type" value="Genomic_DNA"/>
</dbReference>
<evidence type="ECO:0000256" key="1">
    <source>
        <dbReference type="ARBA" id="ARBA00022574"/>
    </source>
</evidence>
<dbReference type="PANTHER" id="PTHR22847:SF637">
    <property type="entry name" value="WD REPEAT DOMAIN 5B"/>
    <property type="match status" value="1"/>
</dbReference>
<accession>A0A067TGK2</accession>
<dbReference type="HOGENOM" id="CLU_000288_57_4_1"/>
<evidence type="ECO:0000313" key="6">
    <source>
        <dbReference type="Proteomes" id="UP000027222"/>
    </source>
</evidence>
<gene>
    <name evidence="5" type="ORF">GALMADRAFT_134881</name>
</gene>
<feature type="compositionally biased region" description="Acidic residues" evidence="4">
    <location>
        <begin position="389"/>
        <end position="403"/>
    </location>
</feature>
<name>A0A067TGK2_GALM3</name>
<evidence type="ECO:0000256" key="4">
    <source>
        <dbReference type="SAM" id="MobiDB-lite"/>
    </source>
</evidence>
<reference evidence="6" key="1">
    <citation type="journal article" date="2014" name="Proc. Natl. Acad. Sci. U.S.A.">
        <title>Extensive sampling of basidiomycete genomes demonstrates inadequacy of the white-rot/brown-rot paradigm for wood decay fungi.</title>
        <authorList>
            <person name="Riley R."/>
            <person name="Salamov A.A."/>
            <person name="Brown D.W."/>
            <person name="Nagy L.G."/>
            <person name="Floudas D."/>
            <person name="Held B.W."/>
            <person name="Levasseur A."/>
            <person name="Lombard V."/>
            <person name="Morin E."/>
            <person name="Otillar R."/>
            <person name="Lindquist E.A."/>
            <person name="Sun H."/>
            <person name="LaButti K.M."/>
            <person name="Schmutz J."/>
            <person name="Jabbour D."/>
            <person name="Luo H."/>
            <person name="Baker S.E."/>
            <person name="Pisabarro A.G."/>
            <person name="Walton J.D."/>
            <person name="Blanchette R.A."/>
            <person name="Henrissat B."/>
            <person name="Martin F."/>
            <person name="Cullen D."/>
            <person name="Hibbett D.S."/>
            <person name="Grigoriev I.V."/>
        </authorList>
    </citation>
    <scope>NUCLEOTIDE SEQUENCE [LARGE SCALE GENOMIC DNA]</scope>
    <source>
        <strain evidence="6">CBS 339.88</strain>
    </source>
</reference>
<feature type="region of interest" description="Disordered" evidence="4">
    <location>
        <begin position="363"/>
        <end position="403"/>
    </location>
</feature>
<protein>
    <submittedName>
        <fullName evidence="5">Uncharacterized protein</fullName>
    </submittedName>
</protein>
<feature type="repeat" description="WD" evidence="3">
    <location>
        <begin position="121"/>
        <end position="162"/>
    </location>
</feature>
<dbReference type="PROSITE" id="PS00678">
    <property type="entry name" value="WD_REPEATS_1"/>
    <property type="match status" value="1"/>
</dbReference>
<dbReference type="SMART" id="SM00320">
    <property type="entry name" value="WD40"/>
    <property type="match status" value="5"/>
</dbReference>
<dbReference type="AlphaFoldDB" id="A0A067TGK2"/>
<dbReference type="InterPro" id="IPR036322">
    <property type="entry name" value="WD40_repeat_dom_sf"/>
</dbReference>